<dbReference type="OMA" id="PHCRVSK"/>
<keyword evidence="1" id="KW-0175">Coiled coil</keyword>
<evidence type="ECO:0000313" key="3">
    <source>
        <dbReference type="Ensembl" id="ENSCVAP00000029713.1"/>
    </source>
</evidence>
<dbReference type="RefSeq" id="XP_015257724.1">
    <property type="nucleotide sequence ID" value="XM_015402238.1"/>
</dbReference>
<dbReference type="InterPro" id="IPR012677">
    <property type="entry name" value="Nucleotide-bd_a/b_plait_sf"/>
</dbReference>
<dbReference type="PANTHER" id="PTHR15225">
    <property type="entry name" value="INTERFERON-INDUCED PROTEIN 35/NMI N-MYC/STAT INTERACTING PROTEIN"/>
    <property type="match status" value="1"/>
</dbReference>
<accession>A0A3Q2EB94</accession>
<name>A0A3Q2EB94_CYPVA</name>
<evidence type="ECO:0000256" key="1">
    <source>
        <dbReference type="SAM" id="Coils"/>
    </source>
</evidence>
<dbReference type="InterPro" id="IPR009909">
    <property type="entry name" value="Nmi/IFP35_dom"/>
</dbReference>
<dbReference type="KEGG" id="cvg:107102804"/>
<dbReference type="Proteomes" id="UP000265020">
    <property type="component" value="Unassembled WGS sequence"/>
</dbReference>
<feature type="domain" description="NID" evidence="2">
    <location>
        <begin position="157"/>
        <end position="245"/>
    </location>
</feature>
<dbReference type="STRING" id="28743.ENSCVAP00000029713"/>
<evidence type="ECO:0000313" key="4">
    <source>
        <dbReference type="Proteomes" id="UP000265020"/>
    </source>
</evidence>
<keyword evidence="4" id="KW-1185">Reference proteome</keyword>
<organism evidence="3 4">
    <name type="scientific">Cyprinodon variegatus</name>
    <name type="common">Sheepshead minnow</name>
    <dbReference type="NCBI Taxonomy" id="28743"/>
    <lineage>
        <taxon>Eukaryota</taxon>
        <taxon>Metazoa</taxon>
        <taxon>Chordata</taxon>
        <taxon>Craniata</taxon>
        <taxon>Vertebrata</taxon>
        <taxon>Euteleostomi</taxon>
        <taxon>Actinopterygii</taxon>
        <taxon>Neopterygii</taxon>
        <taxon>Teleostei</taxon>
        <taxon>Neoteleostei</taxon>
        <taxon>Acanthomorphata</taxon>
        <taxon>Ovalentaria</taxon>
        <taxon>Atherinomorphae</taxon>
        <taxon>Cyprinodontiformes</taxon>
        <taxon>Cyprinodontidae</taxon>
        <taxon>Cyprinodon</taxon>
    </lineage>
</organism>
<dbReference type="Ensembl" id="ENSCVAT00000022942.1">
    <property type="protein sequence ID" value="ENSCVAP00000029713.1"/>
    <property type="gene ID" value="ENSCVAG00000017708.1"/>
</dbReference>
<evidence type="ECO:0000259" key="2">
    <source>
        <dbReference type="Pfam" id="PF07292"/>
    </source>
</evidence>
<dbReference type="CTD" id="9111"/>
<dbReference type="PANTHER" id="PTHR15225:SF4">
    <property type="entry name" value="N-MYC-INTERACTOR"/>
    <property type="match status" value="1"/>
</dbReference>
<dbReference type="GeneID" id="107102804"/>
<dbReference type="OrthoDB" id="9903237at2759"/>
<dbReference type="GeneTree" id="ENSGT00530000063686"/>
<dbReference type="RefSeq" id="XP_015257725.1">
    <property type="nucleotide sequence ID" value="XM_015402239.1"/>
</dbReference>
<dbReference type="GO" id="GO:0005737">
    <property type="term" value="C:cytoplasm"/>
    <property type="evidence" value="ECO:0007669"/>
    <property type="project" value="TreeGrafter"/>
</dbReference>
<dbReference type="Pfam" id="PF07292">
    <property type="entry name" value="NID"/>
    <property type="match status" value="2"/>
</dbReference>
<reference evidence="3" key="1">
    <citation type="submission" date="2025-08" db="UniProtKB">
        <authorList>
            <consortium name="Ensembl"/>
        </authorList>
    </citation>
    <scope>IDENTIFICATION</scope>
</reference>
<proteinExistence type="predicted"/>
<dbReference type="AlphaFoldDB" id="A0A3Q2EB94"/>
<sequence length="365" mass="41219">MEKLEEARKELKELKAKVEKADDIKARILLEKMEADDAKTNAQQEMMALAKKQESCQKDFKQQLDMVQDEIKKLSKCKQDILEKLKRSKAELEAQRAETSKLKQRFKICAQIPKTDVKFLARVPEGEEEDRDDSGQSIRGVFTISQRGAVLLRGGQALITFEEEKVAHQILRLANCRVSCEKTTLDVKPKGISLDTAVKFEVKLDVSRKELKVFDIPPAMSEDRVKDRLEISFSKPSRGGGEVESVDYDVNTGTGTIVFLKPGVAGKLAMKGMYKINLKSEVKVEVGPAYEYKLEKFQTSCCSSKRTILLEGIEDVEDEEDLQDHLEIHFQKPNNSGGEIESIKYISKGKTLQAFFSEDTMEVAN</sequence>
<dbReference type="Gene3D" id="3.30.70.330">
    <property type="match status" value="1"/>
</dbReference>
<protein>
    <submittedName>
        <fullName evidence="3">N-myc and STAT interactor</fullName>
    </submittedName>
</protein>
<reference evidence="3" key="2">
    <citation type="submission" date="2025-09" db="UniProtKB">
        <authorList>
            <consortium name="Ensembl"/>
        </authorList>
    </citation>
    <scope>IDENTIFICATION</scope>
</reference>
<feature type="coiled-coil region" evidence="1">
    <location>
        <begin position="1"/>
        <end position="105"/>
    </location>
</feature>
<feature type="domain" description="NID" evidence="2">
    <location>
        <begin position="257"/>
        <end position="342"/>
    </location>
</feature>